<dbReference type="SUPFAM" id="SSF56300">
    <property type="entry name" value="Metallo-dependent phosphatases"/>
    <property type="match status" value="1"/>
</dbReference>
<dbReference type="KEGG" id="rmar:GBA65_04005"/>
<dbReference type="PANTHER" id="PTHR43606:SF2">
    <property type="entry name" value="ALKALINE PHOSPHATASE FAMILY PROTEIN (AFU_ORTHOLOGUE AFUA_5G03860)"/>
    <property type="match status" value="1"/>
</dbReference>
<dbReference type="Proteomes" id="UP000502706">
    <property type="component" value="Chromosome"/>
</dbReference>
<protein>
    <submittedName>
        <fullName evidence="4">Phosphodiesterase</fullName>
    </submittedName>
</protein>
<feature type="region of interest" description="Disordered" evidence="1">
    <location>
        <begin position="636"/>
        <end position="673"/>
    </location>
</feature>
<dbReference type="Pfam" id="PF09423">
    <property type="entry name" value="PhoD"/>
    <property type="match status" value="1"/>
</dbReference>
<evidence type="ECO:0000259" key="3">
    <source>
        <dbReference type="Pfam" id="PF16655"/>
    </source>
</evidence>
<dbReference type="InterPro" id="IPR052900">
    <property type="entry name" value="Phospholipid_Metab_Enz"/>
</dbReference>
<dbReference type="InterPro" id="IPR029052">
    <property type="entry name" value="Metallo-depent_PP-like"/>
</dbReference>
<dbReference type="InterPro" id="IPR018946">
    <property type="entry name" value="PhoD-like_MPP"/>
</dbReference>
<dbReference type="AlphaFoldDB" id="A0A6G8PTH9"/>
<evidence type="ECO:0000256" key="1">
    <source>
        <dbReference type="SAM" id="MobiDB-lite"/>
    </source>
</evidence>
<sequence>MVSLENGGVLNERAEGLKDFYVSRLDFLKYSLATGVAVWAGTLAPRGVGIGEAEAQALFGTNRVDPALFPQSVASGDPAPNGIVLWTRVRRAATASGRVRVGYRVALDDGRSDAEAFARPVLSGVAETSAARDHTLKVQLQRAELKPYRKYRYRFYYAGRASRTGRFKTLPAPNADVGRLSFGYISCQDYTNGYYNALYHLAREQNLDFVVHLGDYMYETTAESSGQSSFQGGGPPERNFTFPDGGRECLTLQDYRFAYKKYKTDRHLQEVHEKYAMIIVWDDHEFANDAYQTYAPDEGGTDATPSNNPRRREAANRAWAEFNPVRVAYDAAKDPLSEIVIYRSFDFGNLLTLVMTDERLYRDGPPAGNETTDRYVTPGTGAEEAEGRTMLGTGTPGENNLPRPNQLSYFLNRITRSTRRWKVWGNEVTFMQNKVANTYLGGDGLFPSIDPATAPEGIYITLDQWDGYQAERRFITRRLRDDRTLPGPAGVENFVSITGDIHSYIAGYIKEDYDNPVSQGENRPVGVELICGSVTSSNLTEIATMGFGAIPYAPDAGQFTAAVTASNPHIKYFNSNDHGYNLMEVTKDALVCTMKRVRLTGPVTPENDGSAIKERDPRRTSSEVLRRFRVPARGSTFAGQPVTGPLLVDETTGVPVPIPADAPVPSPGPGGVA</sequence>
<feature type="compositionally biased region" description="Basic and acidic residues" evidence="1">
    <location>
        <begin position="611"/>
        <end position="622"/>
    </location>
</feature>
<proteinExistence type="predicted"/>
<dbReference type="InterPro" id="IPR038607">
    <property type="entry name" value="PhoD-like_sf"/>
</dbReference>
<evidence type="ECO:0000259" key="2">
    <source>
        <dbReference type="Pfam" id="PF09423"/>
    </source>
</evidence>
<evidence type="ECO:0000313" key="5">
    <source>
        <dbReference type="Proteomes" id="UP000502706"/>
    </source>
</evidence>
<feature type="domain" description="Phospholipase D N-terminal" evidence="3">
    <location>
        <begin position="72"/>
        <end position="169"/>
    </location>
</feature>
<dbReference type="EMBL" id="CP045121">
    <property type="protein sequence ID" value="QIN77818.1"/>
    <property type="molecule type" value="Genomic_DNA"/>
</dbReference>
<keyword evidence="5" id="KW-1185">Reference proteome</keyword>
<organism evidence="4 5">
    <name type="scientific">Rubrobacter marinus</name>
    <dbReference type="NCBI Taxonomy" id="2653852"/>
    <lineage>
        <taxon>Bacteria</taxon>
        <taxon>Bacillati</taxon>
        <taxon>Actinomycetota</taxon>
        <taxon>Rubrobacteria</taxon>
        <taxon>Rubrobacterales</taxon>
        <taxon>Rubrobacteraceae</taxon>
        <taxon>Rubrobacter</taxon>
    </lineage>
</organism>
<dbReference type="Gene3D" id="3.60.21.70">
    <property type="entry name" value="PhoD-like phosphatase"/>
    <property type="match status" value="1"/>
</dbReference>
<dbReference type="CDD" id="cd07389">
    <property type="entry name" value="MPP_PhoD"/>
    <property type="match status" value="1"/>
</dbReference>
<accession>A0A6G8PTH9</accession>
<gene>
    <name evidence="4" type="ORF">GBA65_04005</name>
</gene>
<dbReference type="PANTHER" id="PTHR43606">
    <property type="entry name" value="PHOSPHATASE, PUTATIVE (AFU_ORTHOLOGUE AFUA_6G08710)-RELATED"/>
    <property type="match status" value="1"/>
</dbReference>
<dbReference type="InterPro" id="IPR032093">
    <property type="entry name" value="PhoD_N"/>
</dbReference>
<feature type="region of interest" description="Disordered" evidence="1">
    <location>
        <begin position="293"/>
        <end position="314"/>
    </location>
</feature>
<dbReference type="Gene3D" id="2.60.40.380">
    <property type="entry name" value="Purple acid phosphatase-like, N-terminal"/>
    <property type="match status" value="1"/>
</dbReference>
<feature type="compositionally biased region" description="Pro residues" evidence="1">
    <location>
        <begin position="656"/>
        <end position="673"/>
    </location>
</feature>
<feature type="domain" description="PhoD-like phosphatase metallophosphatase" evidence="2">
    <location>
        <begin position="182"/>
        <end position="590"/>
    </location>
</feature>
<dbReference type="Pfam" id="PF16655">
    <property type="entry name" value="PhoD_N"/>
    <property type="match status" value="1"/>
</dbReference>
<name>A0A6G8PTH9_9ACTN</name>
<evidence type="ECO:0000313" key="4">
    <source>
        <dbReference type="EMBL" id="QIN77818.1"/>
    </source>
</evidence>
<reference evidence="4 5" key="1">
    <citation type="submission" date="2019-10" db="EMBL/GenBank/DDBJ databases">
        <title>Rubrobacter sp nov SCSIO 52915 isolated from a deep-sea sediment in the South China Sea.</title>
        <authorList>
            <person name="Chen R.W."/>
        </authorList>
    </citation>
    <scope>NUCLEOTIDE SEQUENCE [LARGE SCALE GENOMIC DNA]</scope>
    <source>
        <strain evidence="4 5">SCSIO 52915</strain>
    </source>
</reference>
<feature type="region of interest" description="Disordered" evidence="1">
    <location>
        <begin position="602"/>
        <end position="622"/>
    </location>
</feature>